<dbReference type="InterPro" id="IPR011916">
    <property type="entry name" value="LipoPS_heptosylTferase-III"/>
</dbReference>
<dbReference type="AlphaFoldDB" id="A0A2I1N980"/>
<proteinExistence type="predicted"/>
<evidence type="ECO:0000256" key="2">
    <source>
        <dbReference type="ARBA" id="ARBA00022679"/>
    </source>
</evidence>
<dbReference type="GO" id="GO:0005829">
    <property type="term" value="C:cytosol"/>
    <property type="evidence" value="ECO:0007669"/>
    <property type="project" value="TreeGrafter"/>
</dbReference>
<protein>
    <submittedName>
        <fullName evidence="3">Putative lipopolysaccharide heptosyltransferase III</fullName>
    </submittedName>
</protein>
<reference evidence="3 4" key="1">
    <citation type="submission" date="2017-12" db="EMBL/GenBank/DDBJ databases">
        <title>Phylogenetic diversity of female urinary microbiome.</title>
        <authorList>
            <person name="Thomas-White K."/>
            <person name="Wolfe A.J."/>
        </authorList>
    </citation>
    <scope>NUCLEOTIDE SEQUENCE [LARGE SCALE GENOMIC DNA]</scope>
    <source>
        <strain evidence="3 4">UMB0112</strain>
    </source>
</reference>
<dbReference type="Gene3D" id="3.40.50.2000">
    <property type="entry name" value="Glycogen Phosphorylase B"/>
    <property type="match status" value="2"/>
</dbReference>
<evidence type="ECO:0000313" key="3">
    <source>
        <dbReference type="EMBL" id="PKZ28915.1"/>
    </source>
</evidence>
<dbReference type="Proteomes" id="UP000234639">
    <property type="component" value="Unassembled WGS sequence"/>
</dbReference>
<gene>
    <name evidence="3" type="primary">rfaQ</name>
    <name evidence="3" type="ORF">CYJ41_07175</name>
</gene>
<dbReference type="SUPFAM" id="SSF53756">
    <property type="entry name" value="UDP-Glycosyltransferase/glycogen phosphorylase"/>
    <property type="match status" value="1"/>
</dbReference>
<organism evidence="3 4">
    <name type="scientific">Campylobacter ureolyticus</name>
    <dbReference type="NCBI Taxonomy" id="827"/>
    <lineage>
        <taxon>Bacteria</taxon>
        <taxon>Pseudomonadati</taxon>
        <taxon>Campylobacterota</taxon>
        <taxon>Epsilonproteobacteria</taxon>
        <taxon>Campylobacterales</taxon>
        <taxon>Campylobacteraceae</taxon>
        <taxon>Campylobacter</taxon>
    </lineage>
</organism>
<dbReference type="PANTHER" id="PTHR30160:SF1">
    <property type="entry name" value="LIPOPOLYSACCHARIDE 1,2-N-ACETYLGLUCOSAMINETRANSFERASE-RELATED"/>
    <property type="match status" value="1"/>
</dbReference>
<dbReference type="InterPro" id="IPR051199">
    <property type="entry name" value="LPS_LOS_Heptosyltrfase"/>
</dbReference>
<keyword evidence="2 3" id="KW-0808">Transferase</keyword>
<dbReference type="RefSeq" id="WP_101637605.1">
    <property type="nucleotide sequence ID" value="NZ_PKHU01000006.1"/>
</dbReference>
<dbReference type="GO" id="GO:0009244">
    <property type="term" value="P:lipopolysaccharide core region biosynthetic process"/>
    <property type="evidence" value="ECO:0007669"/>
    <property type="project" value="TreeGrafter"/>
</dbReference>
<keyword evidence="1" id="KW-0328">Glycosyltransferase</keyword>
<name>A0A2I1N980_9BACT</name>
<sequence>MKILIIKFRNIGDVLLSTPLIENLKIKYPDAKIGFALNKGCEAMITQNPNVNKIHIYDRNKLKKMSFLKRIFSEIGFAKEIKKEKYDIAINLTSGDRGILIAKFANIKKIIGIKGKNQLISKFITDEVPKFKGFRHVVEQNLDALKTLNFEPFSKKVSVYSNENVDFLYLPKKFIHIHPTSRWMFKCINDNMMAKVIDLCEKELGIKIVLTADKNESEMKKINSILSLCKSKPINLAGKLNLKQIVTLSKKSSLYIGVDTAIMHIAAANDVPCIAFFGPSGAFEWGPWDNSLTKSAYTKKNGIQKMGKHIVIQKNWDCVPCGNDGCNGSKISKCLMEFEKEFLSSFKNLIKKKLDPATF</sequence>
<dbReference type="NCBIfam" id="TIGR02201">
    <property type="entry name" value="heptsyl_trn_III"/>
    <property type="match status" value="1"/>
</dbReference>
<dbReference type="GO" id="GO:0008713">
    <property type="term" value="F:ADP-heptose-lipopolysaccharide heptosyltransferase activity"/>
    <property type="evidence" value="ECO:0007669"/>
    <property type="project" value="TreeGrafter"/>
</dbReference>
<evidence type="ECO:0000256" key="1">
    <source>
        <dbReference type="ARBA" id="ARBA00022676"/>
    </source>
</evidence>
<dbReference type="PANTHER" id="PTHR30160">
    <property type="entry name" value="TETRAACYLDISACCHARIDE 4'-KINASE-RELATED"/>
    <property type="match status" value="1"/>
</dbReference>
<accession>A0A2I1N980</accession>
<evidence type="ECO:0000313" key="4">
    <source>
        <dbReference type="Proteomes" id="UP000234639"/>
    </source>
</evidence>
<dbReference type="CDD" id="cd03789">
    <property type="entry name" value="GT9_LPS_heptosyltransferase"/>
    <property type="match status" value="1"/>
</dbReference>
<dbReference type="EMBL" id="PKHU01000006">
    <property type="protein sequence ID" value="PKZ28915.1"/>
    <property type="molecule type" value="Genomic_DNA"/>
</dbReference>
<dbReference type="InterPro" id="IPR002201">
    <property type="entry name" value="Glyco_trans_9"/>
</dbReference>
<dbReference type="Pfam" id="PF01075">
    <property type="entry name" value="Glyco_transf_9"/>
    <property type="match status" value="1"/>
</dbReference>
<comment type="caution">
    <text evidence="3">The sequence shown here is derived from an EMBL/GenBank/DDBJ whole genome shotgun (WGS) entry which is preliminary data.</text>
</comment>